<dbReference type="InterPro" id="IPR008692">
    <property type="entry name" value="Hemogglutn_Mycoplasma"/>
</dbReference>
<accession>A0AB36DSG4</accession>
<dbReference type="AlphaFoldDB" id="A0AB36DSG4"/>
<name>A0AB36DSG4_MYCGL</name>
<sequence>MSSNNVTIQQLSTNNLTTLRTFDTSATTESTRVTTDPTGRKTLTLVEGLNKIVVSGATNGNHAPFVGNLTFTLNNVQTTSNTSESNDNTAPAA</sequence>
<evidence type="ECO:0000313" key="2">
    <source>
        <dbReference type="EMBL" id="OBU78741.1"/>
    </source>
</evidence>
<dbReference type="EMBL" id="MAGQ01000004">
    <property type="protein sequence ID" value="OBU78741.1"/>
    <property type="molecule type" value="Genomic_DNA"/>
</dbReference>
<protein>
    <recommendedName>
        <fullName evidence="1">Haemagglutinin Mycoplasma domain-containing protein</fullName>
    </recommendedName>
</protein>
<organism evidence="2 3">
    <name type="scientific">Mycoplasmoides gallisepticum</name>
    <name type="common">Mycoplasma gallisepticum</name>
    <dbReference type="NCBI Taxonomy" id="2096"/>
    <lineage>
        <taxon>Bacteria</taxon>
        <taxon>Bacillati</taxon>
        <taxon>Mycoplasmatota</taxon>
        <taxon>Mycoplasmoidales</taxon>
        <taxon>Mycoplasmoidaceae</taxon>
        <taxon>Mycoplasmoides</taxon>
    </lineage>
</organism>
<dbReference type="Pfam" id="PF05692">
    <property type="entry name" value="Myco_haema"/>
    <property type="match status" value="1"/>
</dbReference>
<dbReference type="Proteomes" id="UP000092188">
    <property type="component" value="Unassembled WGS sequence"/>
</dbReference>
<evidence type="ECO:0000259" key="1">
    <source>
        <dbReference type="Pfam" id="PF05692"/>
    </source>
</evidence>
<reference evidence="2 3" key="1">
    <citation type="submission" date="2016-06" db="EMBL/GenBank/DDBJ databases">
        <authorList>
            <person name="Ricketts C."/>
            <person name="Pickler L."/>
            <person name="Maurer J."/>
            <person name="Ayyampalayam S."/>
            <person name="Garcia M."/>
            <person name="Ferguson-Noel N.M."/>
        </authorList>
    </citation>
    <scope>NUCLEOTIDE SEQUENCE [LARGE SCALE GENOMIC DNA]</scope>
    <source>
        <strain evidence="2 3">K6356</strain>
    </source>
</reference>
<gene>
    <name evidence="2" type="ORF">BAY36_01720</name>
</gene>
<evidence type="ECO:0000313" key="3">
    <source>
        <dbReference type="Proteomes" id="UP000092188"/>
    </source>
</evidence>
<feature type="domain" description="Haemagglutinin Mycoplasma" evidence="1">
    <location>
        <begin position="2"/>
        <end position="74"/>
    </location>
</feature>
<comment type="caution">
    <text evidence="2">The sequence shown here is derived from an EMBL/GenBank/DDBJ whole genome shotgun (WGS) entry which is preliminary data.</text>
</comment>
<proteinExistence type="predicted"/>